<evidence type="ECO:0000313" key="2">
    <source>
        <dbReference type="EMBL" id="TDL15799.1"/>
    </source>
</evidence>
<feature type="domain" description="BTB" evidence="1">
    <location>
        <begin position="25"/>
        <end position="106"/>
    </location>
</feature>
<dbReference type="PROSITE" id="PS50097">
    <property type="entry name" value="BTB"/>
    <property type="match status" value="1"/>
</dbReference>
<dbReference type="VEuPathDB" id="FungiDB:BD410DRAFT_777707"/>
<dbReference type="SMART" id="SM00225">
    <property type="entry name" value="BTB"/>
    <property type="match status" value="1"/>
</dbReference>
<dbReference type="InterPro" id="IPR011333">
    <property type="entry name" value="SKP1/BTB/POZ_sf"/>
</dbReference>
<evidence type="ECO:0000259" key="1">
    <source>
        <dbReference type="PROSITE" id="PS50097"/>
    </source>
</evidence>
<dbReference type="AlphaFoldDB" id="A0A4Y7PMI4"/>
<proteinExistence type="predicted"/>
<dbReference type="STRING" id="50990.A0A4Y7PMI4"/>
<dbReference type="Pfam" id="PF00651">
    <property type="entry name" value="BTB"/>
    <property type="match status" value="1"/>
</dbReference>
<dbReference type="Proteomes" id="UP000294933">
    <property type="component" value="Unassembled WGS sequence"/>
</dbReference>
<keyword evidence="3" id="KW-1185">Reference proteome</keyword>
<accession>A0A4Y7PMI4</accession>
<gene>
    <name evidence="2" type="ORF">BD410DRAFT_777707</name>
</gene>
<dbReference type="InterPro" id="IPR000210">
    <property type="entry name" value="BTB/POZ_dom"/>
</dbReference>
<evidence type="ECO:0000313" key="3">
    <source>
        <dbReference type="Proteomes" id="UP000294933"/>
    </source>
</evidence>
<dbReference type="EMBL" id="ML170261">
    <property type="protein sequence ID" value="TDL15799.1"/>
    <property type="molecule type" value="Genomic_DNA"/>
</dbReference>
<protein>
    <recommendedName>
        <fullName evidence="1">BTB domain-containing protein</fullName>
    </recommendedName>
</protein>
<organism evidence="2 3">
    <name type="scientific">Rickenella mellea</name>
    <dbReference type="NCBI Taxonomy" id="50990"/>
    <lineage>
        <taxon>Eukaryota</taxon>
        <taxon>Fungi</taxon>
        <taxon>Dikarya</taxon>
        <taxon>Basidiomycota</taxon>
        <taxon>Agaricomycotina</taxon>
        <taxon>Agaricomycetes</taxon>
        <taxon>Hymenochaetales</taxon>
        <taxon>Rickenellaceae</taxon>
        <taxon>Rickenella</taxon>
    </lineage>
</organism>
<reference evidence="2 3" key="1">
    <citation type="submission" date="2018-06" db="EMBL/GenBank/DDBJ databases">
        <title>A transcriptomic atlas of mushroom development highlights an independent origin of complex multicellularity.</title>
        <authorList>
            <consortium name="DOE Joint Genome Institute"/>
            <person name="Krizsan K."/>
            <person name="Almasi E."/>
            <person name="Merenyi Z."/>
            <person name="Sahu N."/>
            <person name="Viragh M."/>
            <person name="Koszo T."/>
            <person name="Mondo S."/>
            <person name="Kiss B."/>
            <person name="Balint B."/>
            <person name="Kues U."/>
            <person name="Barry K."/>
            <person name="Hegedus J.C."/>
            <person name="Henrissat B."/>
            <person name="Johnson J."/>
            <person name="Lipzen A."/>
            <person name="Ohm R."/>
            <person name="Nagy I."/>
            <person name="Pangilinan J."/>
            <person name="Yan J."/>
            <person name="Xiong Y."/>
            <person name="Grigoriev I.V."/>
            <person name="Hibbett D.S."/>
            <person name="Nagy L.G."/>
        </authorList>
    </citation>
    <scope>NUCLEOTIDE SEQUENCE [LARGE SCALE GENOMIC DNA]</scope>
    <source>
        <strain evidence="2 3">SZMC22713</strain>
    </source>
</reference>
<dbReference type="OrthoDB" id="3268787at2759"/>
<name>A0A4Y7PMI4_9AGAM</name>
<dbReference type="CDD" id="cd18186">
    <property type="entry name" value="BTB_POZ_ZBTB_KLHL-like"/>
    <property type="match status" value="1"/>
</dbReference>
<dbReference type="Gene3D" id="3.30.710.10">
    <property type="entry name" value="Potassium Channel Kv1.1, Chain A"/>
    <property type="match status" value="1"/>
</dbReference>
<sequence length="325" mass="37396">MAYTEYPAWFGISPSKHKSLYFPDGDIVIKAQNHTGHRNKVLFRVHKFMLSHHSPFFKDMLALPPPVEKQPEDEIDGVQLVEMSDRAEDIASLLEVLYDPSKLLPYKRHDPDTPLLVKGILSLATKYEVDSIRRRIVEHIKEDWPMNLLEWEEIDLRIKLYDDNEDDIGIIQLEPAAAISLARQFDIPDILPAAFLQLSRTDPSIHWDDPDVPKATPRARWNLLSQEDLMCLLRGNQALRHAVSTIPCPVARGYCRSRTKCKSVYEAVLHDCGSVDWLHNLLCLSSPSPTRDQLCKHCVEQLESNVSLYNKRVEIFEDLTEYFAL</sequence>
<dbReference type="SUPFAM" id="SSF54695">
    <property type="entry name" value="POZ domain"/>
    <property type="match status" value="1"/>
</dbReference>